<sequence>DLIQYKKGDFLIGDIYGDGSRVPYKDDEYATYKYFKNPLAGGETDLINTGAFINSFFLQKPIKNKYIFGAKDYKVPMLKKKYSAEIFGLNEAKFNRFLDSYVIDDFRKVLKKQLGQ</sequence>
<gene>
    <name evidence="1" type="ORF">UFOVP299_1</name>
</gene>
<dbReference type="EMBL" id="LR796313">
    <property type="protein sequence ID" value="CAB4136004.1"/>
    <property type="molecule type" value="Genomic_DNA"/>
</dbReference>
<name>A0A6J5LN62_9CAUD</name>
<accession>A0A6J5LN62</accession>
<organism evidence="1">
    <name type="scientific">uncultured Caudovirales phage</name>
    <dbReference type="NCBI Taxonomy" id="2100421"/>
    <lineage>
        <taxon>Viruses</taxon>
        <taxon>Duplodnaviria</taxon>
        <taxon>Heunggongvirae</taxon>
        <taxon>Uroviricota</taxon>
        <taxon>Caudoviricetes</taxon>
        <taxon>Peduoviridae</taxon>
        <taxon>Maltschvirus</taxon>
        <taxon>Maltschvirus maltsch</taxon>
    </lineage>
</organism>
<feature type="non-terminal residue" evidence="1">
    <location>
        <position position="1"/>
    </location>
</feature>
<reference evidence="1" key="1">
    <citation type="submission" date="2020-04" db="EMBL/GenBank/DDBJ databases">
        <authorList>
            <person name="Chiriac C."/>
            <person name="Salcher M."/>
            <person name="Ghai R."/>
            <person name="Kavagutti S V."/>
        </authorList>
    </citation>
    <scope>NUCLEOTIDE SEQUENCE</scope>
</reference>
<evidence type="ECO:0000313" key="1">
    <source>
        <dbReference type="EMBL" id="CAB4136004.1"/>
    </source>
</evidence>
<proteinExistence type="predicted"/>
<protein>
    <submittedName>
        <fullName evidence="1">Uncharacterized protein</fullName>
    </submittedName>
</protein>